<feature type="domain" description="Integrase DNA-binding" evidence="3">
    <location>
        <begin position="2"/>
        <end position="44"/>
    </location>
</feature>
<dbReference type="GO" id="GO:0015074">
    <property type="term" value="P:DNA integration"/>
    <property type="evidence" value="ECO:0007669"/>
    <property type="project" value="UniProtKB-KW"/>
</dbReference>
<dbReference type="AlphaFoldDB" id="A0A858Q7Q4"/>
<sequence>MLTDTAIKRIKPREKPFKLSDEKGLYLEVTPAGGRYWRMKYRFGGS</sequence>
<dbReference type="EMBL" id="CP046565">
    <property type="protein sequence ID" value="QJD29825.1"/>
    <property type="molecule type" value="Genomic_DNA"/>
</dbReference>
<dbReference type="RefSeq" id="WP_169603107.1">
    <property type="nucleotide sequence ID" value="NZ_CP046565.1"/>
</dbReference>
<comment type="similarity">
    <text evidence="1">Belongs to the 'phage' integrase family.</text>
</comment>
<dbReference type="KEGG" id="metu:GNH96_07460"/>
<evidence type="ECO:0000256" key="2">
    <source>
        <dbReference type="ARBA" id="ARBA00022908"/>
    </source>
</evidence>
<organism evidence="4 5">
    <name type="scientific">Methylococcus geothermalis</name>
    <dbReference type="NCBI Taxonomy" id="2681310"/>
    <lineage>
        <taxon>Bacteria</taxon>
        <taxon>Pseudomonadati</taxon>
        <taxon>Pseudomonadota</taxon>
        <taxon>Gammaproteobacteria</taxon>
        <taxon>Methylococcales</taxon>
        <taxon>Methylococcaceae</taxon>
        <taxon>Methylococcus</taxon>
    </lineage>
</organism>
<accession>A0A858Q7Q4</accession>
<proteinExistence type="inferred from homology"/>
<dbReference type="PANTHER" id="PTHR30629">
    <property type="entry name" value="PROPHAGE INTEGRASE"/>
    <property type="match status" value="1"/>
</dbReference>
<evidence type="ECO:0000313" key="4">
    <source>
        <dbReference type="EMBL" id="QJD29825.1"/>
    </source>
</evidence>
<gene>
    <name evidence="4" type="ORF">GNH96_07460</name>
</gene>
<dbReference type="Pfam" id="PF13356">
    <property type="entry name" value="Arm-DNA-bind_3"/>
    <property type="match status" value="1"/>
</dbReference>
<keyword evidence="2" id="KW-0229">DNA integration</keyword>
<evidence type="ECO:0000256" key="1">
    <source>
        <dbReference type="ARBA" id="ARBA00008857"/>
    </source>
</evidence>
<evidence type="ECO:0000313" key="5">
    <source>
        <dbReference type="Proteomes" id="UP000503004"/>
    </source>
</evidence>
<dbReference type="InterPro" id="IPR038488">
    <property type="entry name" value="Integrase_DNA-bd_sf"/>
</dbReference>
<dbReference type="InterPro" id="IPR025166">
    <property type="entry name" value="Integrase_DNA_bind_dom"/>
</dbReference>
<name>A0A858Q7Q4_9GAMM</name>
<dbReference type="Proteomes" id="UP000503004">
    <property type="component" value="Chromosome"/>
</dbReference>
<evidence type="ECO:0000259" key="3">
    <source>
        <dbReference type="Pfam" id="PF13356"/>
    </source>
</evidence>
<dbReference type="PANTHER" id="PTHR30629:SF2">
    <property type="entry name" value="PROPHAGE INTEGRASE INTS-RELATED"/>
    <property type="match status" value="1"/>
</dbReference>
<dbReference type="InterPro" id="IPR050808">
    <property type="entry name" value="Phage_Integrase"/>
</dbReference>
<reference evidence="5" key="1">
    <citation type="submission" date="2019-12" db="EMBL/GenBank/DDBJ databases">
        <authorList>
            <person name="Awala S.I."/>
            <person name="Rhee S.K."/>
        </authorList>
    </citation>
    <scope>NUCLEOTIDE SEQUENCE [LARGE SCALE GENOMIC DNA]</scope>
    <source>
        <strain evidence="5">IM1</strain>
    </source>
</reference>
<keyword evidence="5" id="KW-1185">Reference proteome</keyword>
<dbReference type="Gene3D" id="3.30.160.390">
    <property type="entry name" value="Integrase, DNA-binding domain"/>
    <property type="match status" value="1"/>
</dbReference>
<protein>
    <submittedName>
        <fullName evidence="4">DUF4102 domain-containing protein</fullName>
    </submittedName>
</protein>